<dbReference type="RefSeq" id="WP_084313089.1">
    <property type="nucleotide sequence ID" value="NZ_FNIJ01000001.1"/>
</dbReference>
<dbReference type="AlphaFoldDB" id="A0A1G9YI55"/>
<evidence type="ECO:0000313" key="3">
    <source>
        <dbReference type="Proteomes" id="UP000242957"/>
    </source>
</evidence>
<keyword evidence="1" id="KW-0812">Transmembrane</keyword>
<proteinExistence type="predicted"/>
<keyword evidence="1" id="KW-1133">Transmembrane helix</keyword>
<evidence type="ECO:0000313" key="2">
    <source>
        <dbReference type="EMBL" id="SDN08898.1"/>
    </source>
</evidence>
<accession>A0A1G9YI55</accession>
<sequence>MLGGAMIGLGLLGLAAQLGLGLLLLPADGGLLSRSIDEQLYWQFLFLVPSLPLAFGCFLLRYRVRRLAHFHSERVNCAAFLLISAGVSLVLGKLVAILTI</sequence>
<keyword evidence="3" id="KW-1185">Reference proteome</keyword>
<feature type="transmembrane region" description="Helical" evidence="1">
    <location>
        <begin position="74"/>
        <end position="98"/>
    </location>
</feature>
<evidence type="ECO:0000256" key="1">
    <source>
        <dbReference type="SAM" id="Phobius"/>
    </source>
</evidence>
<feature type="transmembrane region" description="Helical" evidence="1">
    <location>
        <begin position="39"/>
        <end position="62"/>
    </location>
</feature>
<dbReference type="EMBL" id="FNIJ01000001">
    <property type="protein sequence ID" value="SDN08898.1"/>
    <property type="molecule type" value="Genomic_DNA"/>
</dbReference>
<keyword evidence="1" id="KW-0472">Membrane</keyword>
<protein>
    <submittedName>
        <fullName evidence="2">Uncharacterized protein</fullName>
    </submittedName>
</protein>
<dbReference type="Proteomes" id="UP000242957">
    <property type="component" value="Unassembled WGS sequence"/>
</dbReference>
<name>A0A1G9YI55_9PSED</name>
<reference evidence="3" key="1">
    <citation type="submission" date="2016-10" db="EMBL/GenBank/DDBJ databases">
        <authorList>
            <person name="Varghese N."/>
            <person name="Submissions S."/>
        </authorList>
    </citation>
    <scope>NUCLEOTIDE SEQUENCE [LARGE SCALE GENOMIC DNA]</scope>
    <source>
        <strain evidence="3">JCM 21621</strain>
    </source>
</reference>
<dbReference type="OrthoDB" id="6905257at2"/>
<gene>
    <name evidence="2" type="ORF">SAMN05216193_10172</name>
</gene>
<dbReference type="STRING" id="198616.SAMN05216193_10172"/>
<organism evidence="2 3">
    <name type="scientific">Pseudomonas jinjuensis</name>
    <dbReference type="NCBI Taxonomy" id="198616"/>
    <lineage>
        <taxon>Bacteria</taxon>
        <taxon>Pseudomonadati</taxon>
        <taxon>Pseudomonadota</taxon>
        <taxon>Gammaproteobacteria</taxon>
        <taxon>Pseudomonadales</taxon>
        <taxon>Pseudomonadaceae</taxon>
        <taxon>Pseudomonas</taxon>
    </lineage>
</organism>